<evidence type="ECO:0000313" key="2">
    <source>
        <dbReference type="Proteomes" id="UP000004641"/>
    </source>
</evidence>
<name>A0A0H3PKI2_ECO5C</name>
<dbReference type="BioCyc" id="ECOL478008-HMP:G76-483414-MONOMER"/>
<proteinExistence type="predicted"/>
<gene>
    <name evidence="1" type="ORF">ECH7EC869_1875</name>
</gene>
<protein>
    <submittedName>
        <fullName evidence="1">Uncharacterized protein</fullName>
    </submittedName>
</protein>
<sequence length="44" mass="5309">MIFPSDYRGASGQPDYCVFPADWHKNAFKICVLRYFLTFRMRFL</sequence>
<comment type="caution">
    <text evidence="1">The sequence shown here is derived from an EMBL/GenBank/DDBJ whole genome shotgun (WGS) entry which is preliminary data.</text>
</comment>
<accession>A0A0H3PKI2</accession>
<organism evidence="1 2">
    <name type="scientific">Escherichia coli O157:H7 (strain EC869)</name>
    <dbReference type="NCBI Taxonomy" id="478008"/>
    <lineage>
        <taxon>Bacteria</taxon>
        <taxon>Pseudomonadati</taxon>
        <taxon>Pseudomonadota</taxon>
        <taxon>Gammaproteobacteria</taxon>
        <taxon>Enterobacterales</taxon>
        <taxon>Enterobacteriaceae</taxon>
        <taxon>Escherichia</taxon>
    </lineage>
</organism>
<dbReference type="Proteomes" id="UP000004641">
    <property type="component" value="Unassembled WGS sequence"/>
</dbReference>
<dbReference type="AlphaFoldDB" id="A0A0H3PKI2"/>
<dbReference type="EMBL" id="ABHU01000017">
    <property type="protein sequence ID" value="EDU89843.1"/>
    <property type="molecule type" value="Genomic_DNA"/>
</dbReference>
<evidence type="ECO:0000313" key="1">
    <source>
        <dbReference type="EMBL" id="EDU89843.1"/>
    </source>
</evidence>
<reference evidence="1 2" key="1">
    <citation type="journal article" date="2011" name="Appl. Environ. Microbiol.">
        <title>Genome signatures of Escherichia coli O157:H7 isolates from the bovine host reservoir.</title>
        <authorList>
            <person name="Eppinger M."/>
            <person name="Mammel M.K."/>
            <person name="Leclerc J.E."/>
            <person name="Ravel J."/>
            <person name="Cebula T.A."/>
        </authorList>
    </citation>
    <scope>NUCLEOTIDE SEQUENCE [LARGE SCALE GENOMIC DNA]</scope>
    <source>
        <strain evidence="1 2">EC869</strain>
    </source>
</reference>